<feature type="region of interest" description="Disordered" evidence="1">
    <location>
        <begin position="90"/>
        <end position="110"/>
    </location>
</feature>
<reference evidence="2" key="1">
    <citation type="submission" date="2014-11" db="EMBL/GenBank/DDBJ databases">
        <authorList>
            <person name="Otto D Thomas"/>
            <person name="Naeem Raeece"/>
        </authorList>
    </citation>
    <scope>NUCLEOTIDE SEQUENCE</scope>
</reference>
<name>A0A0G4IB78_9ALVE</name>
<dbReference type="VEuPathDB" id="CryptoDB:Cvel_12764"/>
<dbReference type="EMBL" id="CDMZ01005786">
    <property type="protein sequence ID" value="CEM54409.1"/>
    <property type="molecule type" value="Genomic_DNA"/>
</dbReference>
<organism evidence="2">
    <name type="scientific">Chromera velia CCMP2878</name>
    <dbReference type="NCBI Taxonomy" id="1169474"/>
    <lineage>
        <taxon>Eukaryota</taxon>
        <taxon>Sar</taxon>
        <taxon>Alveolata</taxon>
        <taxon>Colpodellida</taxon>
        <taxon>Chromeraceae</taxon>
        <taxon>Chromera</taxon>
    </lineage>
</organism>
<gene>
    <name evidence="2" type="ORF">Cvel_12764</name>
</gene>
<dbReference type="AlphaFoldDB" id="A0A0G4IB78"/>
<sequence length="195" mass="21679">MSGPYKISHLCEHVIPVVLRRQGLQHPLHPLMTTQQQVCETKRGAEQDTSLVHILLRAQDERAIPAKVTEHWCGTKNFFETFEGLLVAGTTSESERNSEELERSSMASKSNDSLNCCRGSMYTEDPFGMFESSAKCVGTCRGLMDQLRLPRLRNRVTFSAGEDPPPPFLSGGQIWLEPVTGLGLYRAPDLGGPFQ</sequence>
<accession>A0A0G4IB78</accession>
<proteinExistence type="predicted"/>
<protein>
    <submittedName>
        <fullName evidence="2">Uncharacterized protein</fullName>
    </submittedName>
</protein>
<evidence type="ECO:0000313" key="2">
    <source>
        <dbReference type="EMBL" id="CEM54409.1"/>
    </source>
</evidence>
<evidence type="ECO:0000256" key="1">
    <source>
        <dbReference type="SAM" id="MobiDB-lite"/>
    </source>
</evidence>
<feature type="compositionally biased region" description="Basic and acidic residues" evidence="1">
    <location>
        <begin position="93"/>
        <end position="103"/>
    </location>
</feature>